<reference evidence="9 10" key="1">
    <citation type="submission" date="2021-07" db="EMBL/GenBank/DDBJ databases">
        <title>Genome data of Colletotrichum spaethianum.</title>
        <authorList>
            <person name="Utami Y.D."/>
            <person name="Hiruma K."/>
        </authorList>
    </citation>
    <scope>NUCLEOTIDE SEQUENCE [LARGE SCALE GENOMIC DNA]</scope>
    <source>
        <strain evidence="9 10">MAFF 242679</strain>
    </source>
</reference>
<dbReference type="InterPro" id="IPR052337">
    <property type="entry name" value="SAT4-like"/>
</dbReference>
<evidence type="ECO:0000256" key="7">
    <source>
        <dbReference type="SAM" id="Phobius"/>
    </source>
</evidence>
<feature type="transmembrane region" description="Helical" evidence="7">
    <location>
        <begin position="73"/>
        <end position="94"/>
    </location>
</feature>
<dbReference type="Pfam" id="PF20684">
    <property type="entry name" value="Fung_rhodopsin"/>
    <property type="match status" value="1"/>
</dbReference>
<evidence type="ECO:0000259" key="8">
    <source>
        <dbReference type="Pfam" id="PF20684"/>
    </source>
</evidence>
<feature type="region of interest" description="Disordered" evidence="6">
    <location>
        <begin position="288"/>
        <end position="337"/>
    </location>
</feature>
<dbReference type="InterPro" id="IPR049326">
    <property type="entry name" value="Rhodopsin_dom_fungi"/>
</dbReference>
<protein>
    <recommendedName>
        <fullName evidence="8">Rhodopsin domain-containing protein</fullName>
    </recommendedName>
</protein>
<evidence type="ECO:0000256" key="5">
    <source>
        <dbReference type="ARBA" id="ARBA00038359"/>
    </source>
</evidence>
<evidence type="ECO:0000256" key="2">
    <source>
        <dbReference type="ARBA" id="ARBA00022692"/>
    </source>
</evidence>
<dbReference type="PANTHER" id="PTHR33048">
    <property type="entry name" value="PTH11-LIKE INTEGRAL MEMBRANE PROTEIN (AFU_ORTHOLOGUE AFUA_5G11245)"/>
    <property type="match status" value="1"/>
</dbReference>
<name>A0AA37LVK0_9PEZI</name>
<keyword evidence="3 7" id="KW-1133">Transmembrane helix</keyword>
<keyword evidence="2 7" id="KW-0812">Transmembrane</keyword>
<feature type="compositionally biased region" description="Pro residues" evidence="6">
    <location>
        <begin position="322"/>
        <end position="335"/>
    </location>
</feature>
<feature type="transmembrane region" description="Helical" evidence="7">
    <location>
        <begin position="147"/>
        <end position="172"/>
    </location>
</feature>
<comment type="subcellular location">
    <subcellularLocation>
        <location evidence="1">Membrane</location>
        <topology evidence="1">Multi-pass membrane protein</topology>
    </subcellularLocation>
</comment>
<keyword evidence="10" id="KW-1185">Reference proteome</keyword>
<comment type="caution">
    <text evidence="9">The sequence shown here is derived from an EMBL/GenBank/DDBJ whole genome shotgun (WGS) entry which is preliminary data.</text>
</comment>
<feature type="transmembrane region" description="Helical" evidence="7">
    <location>
        <begin position="32"/>
        <end position="53"/>
    </location>
</feature>
<feature type="domain" description="Rhodopsin" evidence="8">
    <location>
        <begin position="50"/>
        <end position="231"/>
    </location>
</feature>
<evidence type="ECO:0000313" key="9">
    <source>
        <dbReference type="EMBL" id="GJC86379.1"/>
    </source>
</evidence>
<dbReference type="GO" id="GO:0016020">
    <property type="term" value="C:membrane"/>
    <property type="evidence" value="ECO:0007669"/>
    <property type="project" value="UniProtKB-SubCell"/>
</dbReference>
<proteinExistence type="inferred from homology"/>
<evidence type="ECO:0000256" key="4">
    <source>
        <dbReference type="ARBA" id="ARBA00023136"/>
    </source>
</evidence>
<sequence>MEPLVPRNEEGERMSDIARELPQVPVGDFSRAIQVIAYVMSSLSTLVIALRVYVRLKLSESRKVWGWDDTFAVAGWIPLWPSVAFLIIATHWGLGAHDGQIPERGLIYYQIKVKEDMFYFEVIYFASSVLTKLAMAIMIVRLSSTRVYAYIIWGNMAVLGINTTVCMIIMLYCSGYCRIPNGWMLVSYAGSDILAMVDWTCAITPFFMIRSLQMPKRRKVSLQAVLSLGVIGSQRSGNVNSTTEPQRCRGVCFVSAGSDDDDGINTGGFVMPSNNLMVLGSGGQSLPSAIVASTPGGREDSSPRRRQTRGLPGLAPGRTRPGLPPWATPPRPPHVQPRGLSAHTAFQGGPICFSPAQGAVIDSSSRYVDSARRRRAAHKVLVLLAAYQVVLWIAIFGSNVLQINAERGCEACIYLAHVAREVGEHPFVLLLGMAYGQFI</sequence>
<evidence type="ECO:0000256" key="1">
    <source>
        <dbReference type="ARBA" id="ARBA00004141"/>
    </source>
</evidence>
<accession>A0AA37LVK0</accession>
<dbReference type="PANTHER" id="PTHR33048:SF31">
    <property type="entry name" value="INTEGRAL MEMBRANE PROTEIN"/>
    <property type="match status" value="1"/>
</dbReference>
<evidence type="ECO:0000256" key="3">
    <source>
        <dbReference type="ARBA" id="ARBA00022989"/>
    </source>
</evidence>
<feature type="transmembrane region" description="Helical" evidence="7">
    <location>
        <begin position="184"/>
        <end position="209"/>
    </location>
</feature>
<dbReference type="Proteomes" id="UP001055172">
    <property type="component" value="Unassembled WGS sequence"/>
</dbReference>
<evidence type="ECO:0000313" key="10">
    <source>
        <dbReference type="Proteomes" id="UP001055172"/>
    </source>
</evidence>
<organism evidence="9 10">
    <name type="scientific">Colletotrichum liriopes</name>
    <dbReference type="NCBI Taxonomy" id="708192"/>
    <lineage>
        <taxon>Eukaryota</taxon>
        <taxon>Fungi</taxon>
        <taxon>Dikarya</taxon>
        <taxon>Ascomycota</taxon>
        <taxon>Pezizomycotina</taxon>
        <taxon>Sordariomycetes</taxon>
        <taxon>Hypocreomycetidae</taxon>
        <taxon>Glomerellales</taxon>
        <taxon>Glomerellaceae</taxon>
        <taxon>Colletotrichum</taxon>
        <taxon>Colletotrichum spaethianum species complex</taxon>
    </lineage>
</organism>
<keyword evidence="4 7" id="KW-0472">Membrane</keyword>
<feature type="transmembrane region" description="Helical" evidence="7">
    <location>
        <begin position="380"/>
        <end position="401"/>
    </location>
</feature>
<feature type="transmembrane region" description="Helical" evidence="7">
    <location>
        <begin position="122"/>
        <end position="140"/>
    </location>
</feature>
<evidence type="ECO:0000256" key="6">
    <source>
        <dbReference type="SAM" id="MobiDB-lite"/>
    </source>
</evidence>
<dbReference type="EMBL" id="BPPX01000021">
    <property type="protein sequence ID" value="GJC86379.1"/>
    <property type="molecule type" value="Genomic_DNA"/>
</dbReference>
<gene>
    <name evidence="9" type="ORF">ColLi_09217</name>
</gene>
<comment type="similarity">
    <text evidence="5">Belongs to the SAT4 family.</text>
</comment>
<dbReference type="AlphaFoldDB" id="A0AA37LVK0"/>